<keyword evidence="2" id="KW-0418">Kinase</keyword>
<protein>
    <submittedName>
        <fullName evidence="2">Signal transduction histidine kinase LytS</fullName>
    </submittedName>
</protein>
<reference evidence="2" key="1">
    <citation type="submission" date="2013-08" db="EMBL/GenBank/DDBJ databases">
        <authorList>
            <person name="Mendez C."/>
            <person name="Richter M."/>
            <person name="Ferrer M."/>
            <person name="Sanchez J."/>
        </authorList>
    </citation>
    <scope>NUCLEOTIDE SEQUENCE</scope>
</reference>
<dbReference type="PANTHER" id="PTHR34220:SF7">
    <property type="entry name" value="SENSOR HISTIDINE KINASE YPDA"/>
    <property type="match status" value="1"/>
</dbReference>
<dbReference type="Pfam" id="PF06580">
    <property type="entry name" value="His_kinase"/>
    <property type="match status" value="1"/>
</dbReference>
<dbReference type="GO" id="GO:0000155">
    <property type="term" value="F:phosphorelay sensor kinase activity"/>
    <property type="evidence" value="ECO:0007669"/>
    <property type="project" value="InterPro"/>
</dbReference>
<dbReference type="GO" id="GO:0016020">
    <property type="term" value="C:membrane"/>
    <property type="evidence" value="ECO:0007669"/>
    <property type="project" value="InterPro"/>
</dbReference>
<sequence>MAAAIYDSRSLLAFQAAPKSGAEVHGKHLEEELATVEAALGSGRTQLLRLHATEPWHSCPLRTAVVAPLSLDEHPVAALVTYHGGEPSPAQLRVTTDLAELLATQLRLQRADQQQSALVRSELRALRAQISPHFIYNTLTTIASFVRTDPERARELLIEFADFSRRAFSGPSSEFTTLADELVYVNQYLTLEQARFGARLTVRYHIEPEVLSTVVPTLLVQPLVE</sequence>
<keyword evidence="2" id="KW-0808">Transferase</keyword>
<feature type="domain" description="Signal transduction histidine kinase internal region" evidence="1">
    <location>
        <begin position="121"/>
        <end position="200"/>
    </location>
</feature>
<dbReference type="PANTHER" id="PTHR34220">
    <property type="entry name" value="SENSOR HISTIDINE KINASE YPDA"/>
    <property type="match status" value="1"/>
</dbReference>
<dbReference type="InterPro" id="IPR050640">
    <property type="entry name" value="Bact_2-comp_sensor_kinase"/>
</dbReference>
<reference evidence="2" key="2">
    <citation type="journal article" date="2014" name="ISME J.">
        <title>Microbial stratification in low pH oxic and suboxic macroscopic growths along an acid mine drainage.</title>
        <authorList>
            <person name="Mendez-Garcia C."/>
            <person name="Mesa V."/>
            <person name="Sprenger R.R."/>
            <person name="Richter M."/>
            <person name="Diez M.S."/>
            <person name="Solano J."/>
            <person name="Bargiela R."/>
            <person name="Golyshina O.V."/>
            <person name="Manteca A."/>
            <person name="Ramos J.L."/>
            <person name="Gallego J.R."/>
            <person name="Llorente I."/>
            <person name="Martins Dos Santos V.A."/>
            <person name="Jensen O.N."/>
            <person name="Pelaez A.I."/>
            <person name="Sanchez J."/>
            <person name="Ferrer M."/>
        </authorList>
    </citation>
    <scope>NUCLEOTIDE SEQUENCE</scope>
</reference>
<dbReference type="AlphaFoldDB" id="T0ZI03"/>
<name>T0ZI03_9ZZZZ</name>
<proteinExistence type="predicted"/>
<feature type="non-terminal residue" evidence="2">
    <location>
        <position position="225"/>
    </location>
</feature>
<evidence type="ECO:0000259" key="1">
    <source>
        <dbReference type="Pfam" id="PF06580"/>
    </source>
</evidence>
<evidence type="ECO:0000313" key="2">
    <source>
        <dbReference type="EMBL" id="EQD44333.1"/>
    </source>
</evidence>
<accession>T0ZI03</accession>
<organism evidence="2">
    <name type="scientific">mine drainage metagenome</name>
    <dbReference type="NCBI Taxonomy" id="410659"/>
    <lineage>
        <taxon>unclassified sequences</taxon>
        <taxon>metagenomes</taxon>
        <taxon>ecological metagenomes</taxon>
    </lineage>
</organism>
<gene>
    <name evidence="2" type="ORF">B1A_15141</name>
</gene>
<dbReference type="EMBL" id="AUZX01011110">
    <property type="protein sequence ID" value="EQD44333.1"/>
    <property type="molecule type" value="Genomic_DNA"/>
</dbReference>
<comment type="caution">
    <text evidence="2">The sequence shown here is derived from an EMBL/GenBank/DDBJ whole genome shotgun (WGS) entry which is preliminary data.</text>
</comment>
<dbReference type="InterPro" id="IPR010559">
    <property type="entry name" value="Sig_transdc_His_kin_internal"/>
</dbReference>